<sequence length="298" mass="31753">MKIESMAQVRLGLALVLFSAILWGTTGVFVRALYGMTATNPLSVGFFRLAFAVPVLWFACWLVLKQRMFRVKRHDLLVMLLIGGLLALYQVCYFSAIVQLGVAAATLITLCTAPLGVALLAAVVLQERLTLGVMLAGGCAIAGTILLIGPQSNGAANANRVLGVGLALMSALGYAAMVLCSRRLAGRYHPLQSVTISFTAGALALLPCTLATGWISSYSIQGWMVLLYLGLIPTALAYSLYFRGMRHTSATVASIATLLEPLTSTLLAWWLFGEQLGSLGLIGALLLIGSIGLLYRQR</sequence>
<comment type="similarity">
    <text evidence="1">Belongs to the EamA transporter family.</text>
</comment>
<dbReference type="PANTHER" id="PTHR22911:SF79">
    <property type="entry name" value="MOBA-LIKE NTP TRANSFERASE DOMAIN-CONTAINING PROTEIN"/>
    <property type="match status" value="1"/>
</dbReference>
<feature type="domain" description="EamA" evidence="3">
    <location>
        <begin position="11"/>
        <end position="148"/>
    </location>
</feature>
<feature type="transmembrane region" description="Helical" evidence="2">
    <location>
        <begin position="46"/>
        <end position="64"/>
    </location>
</feature>
<dbReference type="Pfam" id="PF00892">
    <property type="entry name" value="EamA"/>
    <property type="match status" value="2"/>
</dbReference>
<organism evidence="4">
    <name type="scientific">Leptolyngbya sp. NK1-12</name>
    <dbReference type="NCBI Taxonomy" id="2547451"/>
    <lineage>
        <taxon>Bacteria</taxon>
        <taxon>Bacillati</taxon>
        <taxon>Cyanobacteriota</taxon>
        <taxon>Cyanophyceae</taxon>
        <taxon>Leptolyngbyales</taxon>
        <taxon>Leptolyngbyaceae</taxon>
        <taxon>Leptolyngbya group</taxon>
        <taxon>Leptolyngbya</taxon>
    </lineage>
</organism>
<keyword evidence="2" id="KW-1133">Transmembrane helix</keyword>
<dbReference type="EMBL" id="CP053586">
    <property type="protein sequence ID" value="WNZ21517.1"/>
    <property type="molecule type" value="Genomic_DNA"/>
</dbReference>
<name>A0AA96W865_9CYAN</name>
<evidence type="ECO:0000256" key="1">
    <source>
        <dbReference type="ARBA" id="ARBA00007362"/>
    </source>
</evidence>
<evidence type="ECO:0000256" key="2">
    <source>
        <dbReference type="SAM" id="Phobius"/>
    </source>
</evidence>
<feature type="transmembrane region" description="Helical" evidence="2">
    <location>
        <begin position="220"/>
        <end position="240"/>
    </location>
</feature>
<keyword evidence="2" id="KW-0472">Membrane</keyword>
<dbReference type="PANTHER" id="PTHR22911">
    <property type="entry name" value="ACYL-MALONYL CONDENSING ENZYME-RELATED"/>
    <property type="match status" value="1"/>
</dbReference>
<gene>
    <name evidence="4" type="ORF">HJG54_00650</name>
</gene>
<keyword evidence="2" id="KW-0812">Transmembrane</keyword>
<feature type="transmembrane region" description="Helical" evidence="2">
    <location>
        <begin position="252"/>
        <end position="272"/>
    </location>
</feature>
<feature type="transmembrane region" description="Helical" evidence="2">
    <location>
        <begin position="76"/>
        <end position="96"/>
    </location>
</feature>
<reference evidence="4" key="1">
    <citation type="submission" date="2020-05" db="EMBL/GenBank/DDBJ databases">
        <authorList>
            <person name="Zhu T."/>
            <person name="Keshari N."/>
            <person name="Lu X."/>
        </authorList>
    </citation>
    <scope>NUCLEOTIDE SEQUENCE</scope>
    <source>
        <strain evidence="4">NK1-12</strain>
    </source>
</reference>
<feature type="transmembrane region" description="Helical" evidence="2">
    <location>
        <begin position="278"/>
        <end position="295"/>
    </location>
</feature>
<dbReference type="InterPro" id="IPR000620">
    <property type="entry name" value="EamA_dom"/>
</dbReference>
<accession>A0AA96W865</accession>
<dbReference type="RefSeq" id="WP_316432763.1">
    <property type="nucleotide sequence ID" value="NZ_CP053586.1"/>
</dbReference>
<evidence type="ECO:0000259" key="3">
    <source>
        <dbReference type="Pfam" id="PF00892"/>
    </source>
</evidence>
<dbReference type="SUPFAM" id="SSF103481">
    <property type="entry name" value="Multidrug resistance efflux transporter EmrE"/>
    <property type="match status" value="2"/>
</dbReference>
<dbReference type="GO" id="GO:0016020">
    <property type="term" value="C:membrane"/>
    <property type="evidence" value="ECO:0007669"/>
    <property type="project" value="InterPro"/>
</dbReference>
<feature type="transmembrane region" description="Helical" evidence="2">
    <location>
        <begin position="12"/>
        <end position="34"/>
    </location>
</feature>
<dbReference type="InterPro" id="IPR037185">
    <property type="entry name" value="EmrE-like"/>
</dbReference>
<proteinExistence type="inferred from homology"/>
<feature type="transmembrane region" description="Helical" evidence="2">
    <location>
        <begin position="161"/>
        <end position="181"/>
    </location>
</feature>
<evidence type="ECO:0000313" key="4">
    <source>
        <dbReference type="EMBL" id="WNZ21517.1"/>
    </source>
</evidence>
<feature type="transmembrane region" description="Helical" evidence="2">
    <location>
        <begin position="193"/>
        <end position="214"/>
    </location>
</feature>
<protein>
    <submittedName>
        <fullName evidence="4">EamA family transporter</fullName>
    </submittedName>
</protein>
<feature type="transmembrane region" description="Helical" evidence="2">
    <location>
        <begin position="102"/>
        <end position="124"/>
    </location>
</feature>
<dbReference type="AlphaFoldDB" id="A0AA96W865"/>
<feature type="transmembrane region" description="Helical" evidence="2">
    <location>
        <begin position="131"/>
        <end position="149"/>
    </location>
</feature>
<feature type="domain" description="EamA" evidence="3">
    <location>
        <begin position="162"/>
        <end position="295"/>
    </location>
</feature>